<protein>
    <recommendedName>
        <fullName evidence="5">Tagatose-bisphosphate aldolase</fullName>
    </recommendedName>
</protein>
<feature type="binding site" evidence="2">
    <location>
        <position position="81"/>
    </location>
    <ligand>
        <name>Zn(2+)</name>
        <dbReference type="ChEBI" id="CHEBI:29105"/>
        <label>1</label>
        <note>catalytic</note>
    </ligand>
</feature>
<evidence type="ECO:0008006" key="5">
    <source>
        <dbReference type="Google" id="ProtNLM"/>
    </source>
</evidence>
<dbReference type="PANTHER" id="PTHR30304:SF0">
    <property type="entry name" value="D-TAGATOSE-1,6-BISPHOSPHATE ALDOLASE SUBUNIT GATY-RELATED"/>
    <property type="match status" value="1"/>
</dbReference>
<dbReference type="Proteomes" id="UP000179023">
    <property type="component" value="Unassembled WGS sequence"/>
</dbReference>
<comment type="cofactor">
    <cofactor evidence="2">
        <name>Zn(2+)</name>
        <dbReference type="ChEBI" id="CHEBI:29105"/>
    </cofactor>
    <text evidence="2">Binds 2 Zn(2+) ions per subunit. One is catalytic and the other provides a structural contribution.</text>
</comment>
<feature type="binding site" evidence="2">
    <location>
        <position position="217"/>
    </location>
    <ligand>
        <name>Zn(2+)</name>
        <dbReference type="ChEBI" id="CHEBI:29105"/>
        <label>1</label>
        <note>catalytic</note>
    </ligand>
</feature>
<comment type="caution">
    <text evidence="3">The sequence shown here is derived from an EMBL/GenBank/DDBJ whole genome shotgun (WGS) entry which is preliminary data.</text>
</comment>
<keyword evidence="2" id="KW-0862">Zinc</keyword>
<name>A0A1G2KH01_9BACT</name>
<dbReference type="AlphaFoldDB" id="A0A1G2KH01"/>
<evidence type="ECO:0000256" key="2">
    <source>
        <dbReference type="PIRSR" id="PIRSR001359-3"/>
    </source>
</evidence>
<feature type="binding site" evidence="2">
    <location>
        <position position="187"/>
    </location>
    <ligand>
        <name>Zn(2+)</name>
        <dbReference type="ChEBI" id="CHEBI:29105"/>
        <label>1</label>
        <note>catalytic</note>
    </ligand>
</feature>
<dbReference type="GO" id="GO:0016832">
    <property type="term" value="F:aldehyde-lyase activity"/>
    <property type="evidence" value="ECO:0007669"/>
    <property type="project" value="InterPro"/>
</dbReference>
<accession>A0A1G2KH01</accession>
<reference evidence="3 4" key="1">
    <citation type="journal article" date="2016" name="Nat. Commun.">
        <title>Thousands of microbial genomes shed light on interconnected biogeochemical processes in an aquifer system.</title>
        <authorList>
            <person name="Anantharaman K."/>
            <person name="Brown C.T."/>
            <person name="Hug L.A."/>
            <person name="Sharon I."/>
            <person name="Castelle C.J."/>
            <person name="Probst A.J."/>
            <person name="Thomas B.C."/>
            <person name="Singh A."/>
            <person name="Wilkins M.J."/>
            <person name="Karaoz U."/>
            <person name="Brodie E.L."/>
            <person name="Williams K.H."/>
            <person name="Hubbard S.S."/>
            <person name="Banfield J.F."/>
        </authorList>
    </citation>
    <scope>NUCLEOTIDE SEQUENCE [LARGE SCALE GENOMIC DNA]</scope>
</reference>
<feature type="active site" description="Proton donor" evidence="1">
    <location>
        <position position="80"/>
    </location>
</feature>
<dbReference type="GO" id="GO:0008270">
    <property type="term" value="F:zinc ion binding"/>
    <property type="evidence" value="ECO:0007669"/>
    <property type="project" value="InterPro"/>
</dbReference>
<dbReference type="PANTHER" id="PTHR30304">
    <property type="entry name" value="D-TAGATOSE-1,6-BISPHOSPHATE ALDOLASE"/>
    <property type="match status" value="1"/>
</dbReference>
<evidence type="ECO:0000256" key="1">
    <source>
        <dbReference type="PIRSR" id="PIRSR001359-1"/>
    </source>
</evidence>
<feature type="binding site" evidence="2">
    <location>
        <position position="138"/>
    </location>
    <ligand>
        <name>Zn(2+)</name>
        <dbReference type="ChEBI" id="CHEBI:29105"/>
        <label>2</label>
    </ligand>
</feature>
<dbReference type="PIRSF" id="PIRSF001359">
    <property type="entry name" value="F_bP_aldolase_II"/>
    <property type="match status" value="1"/>
</dbReference>
<dbReference type="Gene3D" id="3.20.20.70">
    <property type="entry name" value="Aldolase class I"/>
    <property type="match status" value="1"/>
</dbReference>
<dbReference type="InterPro" id="IPR000771">
    <property type="entry name" value="FBA_II"/>
</dbReference>
<dbReference type="InterPro" id="IPR013785">
    <property type="entry name" value="Aldolase_TIM"/>
</dbReference>
<dbReference type="GO" id="GO:0005975">
    <property type="term" value="P:carbohydrate metabolic process"/>
    <property type="evidence" value="ECO:0007669"/>
    <property type="project" value="InterPro"/>
</dbReference>
<evidence type="ECO:0000313" key="3">
    <source>
        <dbReference type="EMBL" id="OGZ98719.1"/>
    </source>
</evidence>
<gene>
    <name evidence="3" type="ORF">A3C07_00325</name>
</gene>
<dbReference type="STRING" id="1802270.A3C07_00325"/>
<dbReference type="EMBL" id="MHQI01000058">
    <property type="protein sequence ID" value="OGZ98719.1"/>
    <property type="molecule type" value="Genomic_DNA"/>
</dbReference>
<organism evidence="3 4">
    <name type="scientific">Candidatus Sungbacteria bacterium RIFCSPHIGHO2_02_FULL_47_11</name>
    <dbReference type="NCBI Taxonomy" id="1802270"/>
    <lineage>
        <taxon>Bacteria</taxon>
        <taxon>Candidatus Sungiibacteriota</taxon>
    </lineage>
</organism>
<dbReference type="Pfam" id="PF01116">
    <property type="entry name" value="F_bP_aldolase"/>
    <property type="match status" value="1"/>
</dbReference>
<keyword evidence="2" id="KW-0479">Metal-binding</keyword>
<proteinExistence type="predicted"/>
<dbReference type="InterPro" id="IPR050246">
    <property type="entry name" value="Class_II_FBP_aldolase"/>
</dbReference>
<evidence type="ECO:0000313" key="4">
    <source>
        <dbReference type="Proteomes" id="UP000179023"/>
    </source>
</evidence>
<dbReference type="SUPFAM" id="SSF51569">
    <property type="entry name" value="Aldolase"/>
    <property type="match status" value="1"/>
</dbReference>
<feature type="binding site" evidence="2">
    <location>
        <position position="102"/>
    </location>
    <ligand>
        <name>Zn(2+)</name>
        <dbReference type="ChEBI" id="CHEBI:29105"/>
        <label>2</label>
    </ligand>
</feature>
<sequence length="293" mass="32366">MISLKEYVMLAAHEQWSVGHFNASELDQFRAIVEACKEAGAPAFVGTSESEREHLGLAEAVALRDTFRKEYDIPIFLNADHTKSVEAAKKAIDAGYDSVHIDLSKSSLEENIKGTREVVEYTKQKSKHRKSKVIVEGEVGYLVTDSSKVYKERIEIPQGSLTKPEEAERFVKETGVEFFAPVVGNLHGIAANEPNIDFKRIRDIRTVLPENIGLVLHGGSGIPDEQVRAAVRAGIAVVHINTELRVAFTDALRKSLSEHLDEVAMYKLDEAAGDAMGKTVIDKLKLLGSENRI</sequence>